<dbReference type="SMART" id="SM00209">
    <property type="entry name" value="TSP1"/>
    <property type="match status" value="1"/>
</dbReference>
<comment type="caution">
    <text evidence="3">The sequence shown here is derived from an EMBL/GenBank/DDBJ whole genome shotgun (WGS) entry which is preliminary data.</text>
</comment>
<dbReference type="Pfam" id="PF00090">
    <property type="entry name" value="TSP_1"/>
    <property type="match status" value="1"/>
</dbReference>
<dbReference type="SUPFAM" id="SSF82895">
    <property type="entry name" value="TSP-1 type 1 repeat"/>
    <property type="match status" value="1"/>
</dbReference>
<dbReference type="Proteomes" id="UP000076858">
    <property type="component" value="Unassembled WGS sequence"/>
</dbReference>
<evidence type="ECO:0000313" key="4">
    <source>
        <dbReference type="Proteomes" id="UP000076858"/>
    </source>
</evidence>
<proteinExistence type="predicted"/>
<feature type="region of interest" description="Disordered" evidence="1">
    <location>
        <begin position="857"/>
        <end position="882"/>
    </location>
</feature>
<dbReference type="InterPro" id="IPR036383">
    <property type="entry name" value="TSP1_rpt_sf"/>
</dbReference>
<dbReference type="InterPro" id="IPR038877">
    <property type="entry name" value="THSD1"/>
</dbReference>
<feature type="compositionally biased region" description="Acidic residues" evidence="1">
    <location>
        <begin position="859"/>
        <end position="882"/>
    </location>
</feature>
<sequence length="882" mass="99086">MLRLWVTWAVIVFCKLSVCSRFTNGFFLFVCGGNLYVLVADSLDQDEPLHYIALQGDLNVAVESSQHLTGARILRKANGLAVAEWRRNKGTGRDEGNITFPCGAISRAGSYIVQLQHNDDRWIDRQELRVFWPPILVQAPSELVNYRTPFQVKIQWIHLKCYPSSDANITISAQVVHCRRRSSHSSFSNNCTAPSVRASRTVPNIWQTGGTGVDIRFDCQDLDHLGYYRIFVRADQEGQEEEDDIIGSSESMQVLLNGDFQMYVRAKFAMPCRRELPVFYRRPACLTGSQDRVRLYGKTYLSNISSADFTLKYIGEKVLDSNRSVAALPCQLLDDSPEFDSLCFHLVTLATADGAVVDITQTCIPYQNTSVFQEPEWGTWSAFSVCTSRSCGYKGVRFRYRYCDRPSPQYPGSFCTGQPIESVSCMAPPCPQKEKNDKAAELEDKDDLTNGNLTSDCMCGCNRELEDGTSSLVVSSTLCPGGYITWLFTAPSYSHFHLNLDYLRMDCQAGDHLAIRDGISVFSPLIALLNNETLSLPMVGILTTSSPQLLIEFNVTRKHFMSLSKCVAAFVISITTGQSSIMPMEEAVRAESHTKLARHMLPPPILTLSTLLLMLFFAVSFLVVIYSKCGFHFKHRQKSKKTIGDQRSQDSTSLWSGASEYQLVSTATSLSSIETQNMDMELEEKKGWLVAKRFANLIRLQKSLPNSPFLSTEKSRRMNFLSRSSTMSPIGFRRQQQIDRIERFGKRCHSPEDIEMSLITRKESDVTLKHEKVLNTVSSQVVTGSQSMADTDTSSITRSTLTQSCSAIFDPEQDLEFDYYDLDVRNAGCDAPDSFLRCLADDSTYWDEAELEKSIQDTEYCESNDESTELGTSLDEDDLSCA</sequence>
<dbReference type="GO" id="GO:0071944">
    <property type="term" value="C:cell periphery"/>
    <property type="evidence" value="ECO:0007669"/>
    <property type="project" value="TreeGrafter"/>
</dbReference>
<name>A0A164LZN7_9CRUS</name>
<keyword evidence="2" id="KW-1133">Transmembrane helix</keyword>
<keyword evidence="2" id="KW-0472">Membrane</keyword>
<dbReference type="PROSITE" id="PS50092">
    <property type="entry name" value="TSP1"/>
    <property type="match status" value="1"/>
</dbReference>
<reference evidence="3 4" key="1">
    <citation type="submission" date="2016-03" db="EMBL/GenBank/DDBJ databases">
        <title>EvidentialGene: Evidence-directed Construction of Genes on Genomes.</title>
        <authorList>
            <person name="Gilbert D.G."/>
            <person name="Choi J.-H."/>
            <person name="Mockaitis K."/>
            <person name="Colbourne J."/>
            <person name="Pfrender M."/>
        </authorList>
    </citation>
    <scope>NUCLEOTIDE SEQUENCE [LARGE SCALE GENOMIC DNA]</scope>
    <source>
        <strain evidence="3 4">Xinb3</strain>
        <tissue evidence="3">Complete organism</tissue>
    </source>
</reference>
<dbReference type="SUPFAM" id="SSF49854">
    <property type="entry name" value="Spermadhesin, CUB domain"/>
    <property type="match status" value="1"/>
</dbReference>
<organism evidence="3 4">
    <name type="scientific">Daphnia magna</name>
    <dbReference type="NCBI Taxonomy" id="35525"/>
    <lineage>
        <taxon>Eukaryota</taxon>
        <taxon>Metazoa</taxon>
        <taxon>Ecdysozoa</taxon>
        <taxon>Arthropoda</taxon>
        <taxon>Crustacea</taxon>
        <taxon>Branchiopoda</taxon>
        <taxon>Diplostraca</taxon>
        <taxon>Cladocera</taxon>
        <taxon>Anomopoda</taxon>
        <taxon>Daphniidae</taxon>
        <taxon>Daphnia</taxon>
    </lineage>
</organism>
<feature type="transmembrane region" description="Helical" evidence="2">
    <location>
        <begin position="605"/>
        <end position="626"/>
    </location>
</feature>
<evidence type="ECO:0000313" key="3">
    <source>
        <dbReference type="EMBL" id="KZS04582.1"/>
    </source>
</evidence>
<accession>A0A164LZN7</accession>
<gene>
    <name evidence="3" type="ORF">APZ42_032907</name>
</gene>
<dbReference type="InterPro" id="IPR000884">
    <property type="entry name" value="TSP1_rpt"/>
</dbReference>
<protein>
    <recommendedName>
        <fullName evidence="5">CUB domain-containing protein</fullName>
    </recommendedName>
</protein>
<keyword evidence="2" id="KW-0812">Transmembrane</keyword>
<dbReference type="InterPro" id="IPR035914">
    <property type="entry name" value="Sperma_CUB_dom_sf"/>
</dbReference>
<dbReference type="AlphaFoldDB" id="A0A164LZN7"/>
<evidence type="ECO:0000256" key="1">
    <source>
        <dbReference type="SAM" id="MobiDB-lite"/>
    </source>
</evidence>
<dbReference type="Gene3D" id="2.60.120.290">
    <property type="entry name" value="Spermadhesin, CUB domain"/>
    <property type="match status" value="1"/>
</dbReference>
<dbReference type="PANTHER" id="PTHR16311">
    <property type="entry name" value="THROMBOSPONDIN TYPE I DOMAIN-CONTAINING 1"/>
    <property type="match status" value="1"/>
</dbReference>
<evidence type="ECO:0000256" key="2">
    <source>
        <dbReference type="SAM" id="Phobius"/>
    </source>
</evidence>
<dbReference type="Gene3D" id="2.20.100.10">
    <property type="entry name" value="Thrombospondin type-1 (TSP1) repeat"/>
    <property type="match status" value="1"/>
</dbReference>
<evidence type="ECO:0008006" key="5">
    <source>
        <dbReference type="Google" id="ProtNLM"/>
    </source>
</evidence>
<dbReference type="PANTHER" id="PTHR16311:SF3">
    <property type="entry name" value="THROMBOSPONDIN TYPE-1 DOMAIN-CONTAINING PROTEIN 1"/>
    <property type="match status" value="1"/>
</dbReference>
<dbReference type="EMBL" id="LRGB01003123">
    <property type="protein sequence ID" value="KZS04582.1"/>
    <property type="molecule type" value="Genomic_DNA"/>
</dbReference>
<keyword evidence="4" id="KW-1185">Reference proteome</keyword>